<evidence type="ECO:0000313" key="2">
    <source>
        <dbReference type="Proteomes" id="UP000008316"/>
    </source>
</evidence>
<dbReference type="KEGG" id="bgd:bgla_4p1800"/>
<dbReference type="Gene3D" id="3.30.429.10">
    <property type="entry name" value="Macrophage Migration Inhibitory Factor"/>
    <property type="match status" value="1"/>
</dbReference>
<dbReference type="Proteomes" id="UP000008316">
    <property type="component" value="Plasmid bgla_4p"/>
</dbReference>
<dbReference type="HOGENOM" id="CLU_1821297_0_0_4"/>
<name>F2LST6_BURGS</name>
<evidence type="ECO:0008006" key="3">
    <source>
        <dbReference type="Google" id="ProtNLM"/>
    </source>
</evidence>
<dbReference type="AlphaFoldDB" id="F2LST6"/>
<sequence>MPITLTVSEDLLTPNEEMRVLEALADALLETEGLTGNPFMVANVVGRIDVVPHGRFLAGGSVAAAALVELKLPGIALSTSDALQQFIARATEVVIQAAEGRLARDRIWINVVRVADGAWGIAGRGYDNASLPQAIRATAAR</sequence>
<reference evidence="1 2" key="1">
    <citation type="journal article" date="2011" name="J. Bacteriol.">
        <title>Complete genome sequence of Burkholderia gladioli BSR3.</title>
        <authorList>
            <person name="Seo Y.S."/>
            <person name="Lim J."/>
            <person name="Choi B.S."/>
            <person name="Kim H."/>
            <person name="Goo E."/>
            <person name="Lee B."/>
            <person name="Lim J.S."/>
            <person name="Choi I.Y."/>
            <person name="Moon J.S."/>
            <person name="Kim J."/>
            <person name="Hwang I."/>
        </authorList>
    </citation>
    <scope>NUCLEOTIDE SEQUENCE [LARGE SCALE GENOMIC DNA]</scope>
    <source>
        <strain evidence="2">BSR3</strain>
    </source>
</reference>
<gene>
    <name evidence="1" type="ordered locus">bgla_4p1800</name>
</gene>
<accession>F2LST6</accession>
<dbReference type="InterPro" id="IPR014347">
    <property type="entry name" value="Tautomerase/MIF_sf"/>
</dbReference>
<keyword evidence="1" id="KW-0614">Plasmid</keyword>
<geneLocation type="plasmid" evidence="1 2">
    <name>bgla_4p</name>
</geneLocation>
<dbReference type="EMBL" id="CP002604">
    <property type="protein sequence ID" value="AEA65956.1"/>
    <property type="molecule type" value="Genomic_DNA"/>
</dbReference>
<evidence type="ECO:0000313" key="1">
    <source>
        <dbReference type="EMBL" id="AEA65956.1"/>
    </source>
</evidence>
<organism evidence="1 2">
    <name type="scientific">Burkholderia gladioli (strain BSR3)</name>
    <dbReference type="NCBI Taxonomy" id="999541"/>
    <lineage>
        <taxon>Bacteria</taxon>
        <taxon>Pseudomonadati</taxon>
        <taxon>Pseudomonadota</taxon>
        <taxon>Betaproteobacteria</taxon>
        <taxon>Burkholderiales</taxon>
        <taxon>Burkholderiaceae</taxon>
        <taxon>Burkholderia</taxon>
    </lineage>
</organism>
<protein>
    <recommendedName>
        <fullName evidence="3">Tautomerase enzyme</fullName>
    </recommendedName>
</protein>
<dbReference type="RefSeq" id="WP_013700128.1">
    <property type="nucleotide sequence ID" value="NC_015383.1"/>
</dbReference>
<proteinExistence type="predicted"/>
<keyword evidence="2" id="KW-1185">Reference proteome</keyword>